<dbReference type="PANTHER" id="PTHR10742:SF410">
    <property type="entry name" value="LYSINE-SPECIFIC HISTONE DEMETHYLASE 2"/>
    <property type="match status" value="1"/>
</dbReference>
<dbReference type="SUPFAM" id="SSF51905">
    <property type="entry name" value="FAD/NAD(P)-binding domain"/>
    <property type="match status" value="1"/>
</dbReference>
<feature type="domain" description="Amine oxidase" evidence="2">
    <location>
        <begin position="43"/>
        <end position="444"/>
    </location>
</feature>
<evidence type="ECO:0000256" key="1">
    <source>
        <dbReference type="SAM" id="SignalP"/>
    </source>
</evidence>
<sequence length="446" mass="46737">MPTLTRRAFTLGMGTMAAAPLLAACGGGRESDGRNVVVVGAGIAGLSAARRLTDAGASVMVLEARTRIGGRIWTDTSLGTPVDLGAAWMHGTDGNPLMGLVDEVGARTVETDFDNVALLDNGLKDGAAIDARSTAATLRTWAEAMAEIGPLTENAGPDASLDGALADVVNLDDPLIQWCVASSITAEYAADPDELALRWFGHEGELSGPDLILPGGYGQLLNHLARGLTVKLGTEVTRIGHDDSGVRVETVRGDVIAADRVIVTVPLGVLKANAVVFDPPLPELKRQAIDRLGFGLLDKVVLRFDEPFWPQDPDTFGIVGRDQPVCDVVNGLRFAEVPLLVGLRGGSNALVRESHSDDQTVAAVRATLRAPDPVGALVTRWAADPFARGSYSFLAVGSSPADQRALAEPVGGRVAFAGEATHEEFFSTVHGAYLSGLREAERILGS</sequence>
<keyword evidence="4" id="KW-1185">Reference proteome</keyword>
<dbReference type="PROSITE" id="PS51257">
    <property type="entry name" value="PROKAR_LIPOPROTEIN"/>
    <property type="match status" value="1"/>
</dbReference>
<dbReference type="EMBL" id="BPRH01001115">
    <property type="protein sequence ID" value="GJF12119.1"/>
    <property type="molecule type" value="Genomic_DNA"/>
</dbReference>
<gene>
    <name evidence="3" type="ORF">NGTWS1702_10440</name>
</gene>
<accession>A0ABQ4V815</accession>
<dbReference type="Pfam" id="PF01593">
    <property type="entry name" value="Amino_oxidase"/>
    <property type="match status" value="1"/>
</dbReference>
<dbReference type="InterPro" id="IPR036188">
    <property type="entry name" value="FAD/NAD-bd_sf"/>
</dbReference>
<keyword evidence="1" id="KW-0732">Signal</keyword>
<name>A0ABQ4V815_9MYCO</name>
<dbReference type="PANTHER" id="PTHR10742">
    <property type="entry name" value="FLAVIN MONOAMINE OXIDASE"/>
    <property type="match status" value="1"/>
</dbReference>
<comment type="caution">
    <text evidence="3">The sequence shown here is derived from an EMBL/GenBank/DDBJ whole genome shotgun (WGS) entry which is preliminary data.</text>
</comment>
<evidence type="ECO:0000313" key="3">
    <source>
        <dbReference type="EMBL" id="GJF12119.1"/>
    </source>
</evidence>
<feature type="signal peptide" evidence="1">
    <location>
        <begin position="1"/>
        <end position="23"/>
    </location>
</feature>
<organism evidence="3 4">
    <name type="scientific">Mycolicibacterium cyprinidarum</name>
    <dbReference type="NCBI Taxonomy" id="2860311"/>
    <lineage>
        <taxon>Bacteria</taxon>
        <taxon>Bacillati</taxon>
        <taxon>Actinomycetota</taxon>
        <taxon>Actinomycetes</taxon>
        <taxon>Mycobacteriales</taxon>
        <taxon>Mycobacteriaceae</taxon>
        <taxon>Mycolicibacterium</taxon>
    </lineage>
</organism>
<evidence type="ECO:0000313" key="4">
    <source>
        <dbReference type="Proteomes" id="UP001060504"/>
    </source>
</evidence>
<dbReference type="Gene3D" id="3.50.50.60">
    <property type="entry name" value="FAD/NAD(P)-binding domain"/>
    <property type="match status" value="1"/>
</dbReference>
<dbReference type="SUPFAM" id="SSF54373">
    <property type="entry name" value="FAD-linked reductases, C-terminal domain"/>
    <property type="match status" value="1"/>
</dbReference>
<feature type="chain" id="PRO_5045787666" evidence="1">
    <location>
        <begin position="24"/>
        <end position="446"/>
    </location>
</feature>
<dbReference type="InterPro" id="IPR050281">
    <property type="entry name" value="Flavin_monoamine_oxidase"/>
</dbReference>
<reference evidence="3 4" key="1">
    <citation type="submission" date="2021-08" db="EMBL/GenBank/DDBJ databases">
        <title>Draft genome sequence of Mycolicibacterium sp. NGTWS1702 strain.</title>
        <authorList>
            <person name="Matsumoto M."/>
            <person name="Tang B.C.C."/>
            <person name="Machida Y."/>
            <person name="Matoyama H."/>
            <person name="Kishihara T."/>
            <person name="Sato S."/>
            <person name="Kondo I."/>
            <person name="Sano M."/>
            <person name="Kato G."/>
        </authorList>
    </citation>
    <scope>NUCLEOTIDE SEQUENCE [LARGE SCALE GENOMIC DNA]</scope>
    <source>
        <strain evidence="3 4">NGTWSNA01</strain>
    </source>
</reference>
<protein>
    <submittedName>
        <fullName evidence="3">Amine oxidase</fullName>
    </submittedName>
</protein>
<evidence type="ECO:0000259" key="2">
    <source>
        <dbReference type="Pfam" id="PF01593"/>
    </source>
</evidence>
<dbReference type="Gene3D" id="3.90.660.10">
    <property type="match status" value="1"/>
</dbReference>
<dbReference type="InterPro" id="IPR002937">
    <property type="entry name" value="Amino_oxidase"/>
</dbReference>
<proteinExistence type="predicted"/>
<dbReference type="PRINTS" id="PR00420">
    <property type="entry name" value="RNGMNOXGNASE"/>
</dbReference>
<dbReference type="Proteomes" id="UP001060504">
    <property type="component" value="Unassembled WGS sequence"/>
</dbReference>